<evidence type="ECO:0000313" key="3">
    <source>
        <dbReference type="EMBL" id="KAK6143924.1"/>
    </source>
</evidence>
<dbReference type="CDD" id="cd05162">
    <property type="entry name" value="PWWP"/>
    <property type="match status" value="1"/>
</dbReference>
<dbReference type="Gene3D" id="2.30.30.140">
    <property type="match status" value="1"/>
</dbReference>
<evidence type="ECO:0000256" key="1">
    <source>
        <dbReference type="SAM" id="MobiDB-lite"/>
    </source>
</evidence>
<feature type="compositionally biased region" description="Polar residues" evidence="1">
    <location>
        <begin position="628"/>
        <end position="646"/>
    </location>
</feature>
<feature type="domain" description="PWWP" evidence="2">
    <location>
        <begin position="152"/>
        <end position="194"/>
    </location>
</feature>
<dbReference type="Proteomes" id="UP001318860">
    <property type="component" value="Unassembled WGS sequence"/>
</dbReference>
<feature type="compositionally biased region" description="Basic and acidic residues" evidence="1">
    <location>
        <begin position="647"/>
        <end position="656"/>
    </location>
</feature>
<feature type="compositionally biased region" description="Polar residues" evidence="1">
    <location>
        <begin position="562"/>
        <end position="571"/>
    </location>
</feature>
<feature type="region of interest" description="Disordered" evidence="1">
    <location>
        <begin position="627"/>
        <end position="698"/>
    </location>
</feature>
<feature type="compositionally biased region" description="Basic and acidic residues" evidence="1">
    <location>
        <begin position="73"/>
        <end position="86"/>
    </location>
</feature>
<evidence type="ECO:0000259" key="2">
    <source>
        <dbReference type="PROSITE" id="PS50812"/>
    </source>
</evidence>
<accession>A0ABR0WC75</accession>
<feature type="compositionally biased region" description="Basic and acidic residues" evidence="1">
    <location>
        <begin position="684"/>
        <end position="698"/>
    </location>
</feature>
<feature type="region of interest" description="Disordered" evidence="1">
    <location>
        <begin position="849"/>
        <end position="907"/>
    </location>
</feature>
<evidence type="ECO:0000313" key="4">
    <source>
        <dbReference type="Proteomes" id="UP001318860"/>
    </source>
</evidence>
<keyword evidence="4" id="KW-1185">Reference proteome</keyword>
<dbReference type="SMART" id="SM00293">
    <property type="entry name" value="PWWP"/>
    <property type="match status" value="1"/>
</dbReference>
<comment type="caution">
    <text evidence="3">The sequence shown here is derived from an EMBL/GenBank/DDBJ whole genome shotgun (WGS) entry which is preliminary data.</text>
</comment>
<dbReference type="PANTHER" id="PTHR10688">
    <property type="entry name" value="PWWP DOMAIN-CONTAINING PROTEIN"/>
    <property type="match status" value="1"/>
</dbReference>
<dbReference type="Pfam" id="PF00855">
    <property type="entry name" value="PWWP"/>
    <property type="match status" value="1"/>
</dbReference>
<feature type="region of interest" description="Disordered" evidence="1">
    <location>
        <begin position="406"/>
        <end position="526"/>
    </location>
</feature>
<feature type="compositionally biased region" description="Polar residues" evidence="1">
    <location>
        <begin position="60"/>
        <end position="71"/>
    </location>
</feature>
<feature type="compositionally biased region" description="Low complexity" evidence="1">
    <location>
        <begin position="874"/>
        <end position="887"/>
    </location>
</feature>
<organism evidence="3 4">
    <name type="scientific">Rehmannia glutinosa</name>
    <name type="common">Chinese foxglove</name>
    <dbReference type="NCBI Taxonomy" id="99300"/>
    <lineage>
        <taxon>Eukaryota</taxon>
        <taxon>Viridiplantae</taxon>
        <taxon>Streptophyta</taxon>
        <taxon>Embryophyta</taxon>
        <taxon>Tracheophyta</taxon>
        <taxon>Spermatophyta</taxon>
        <taxon>Magnoliopsida</taxon>
        <taxon>eudicotyledons</taxon>
        <taxon>Gunneridae</taxon>
        <taxon>Pentapetalae</taxon>
        <taxon>asterids</taxon>
        <taxon>lamiids</taxon>
        <taxon>Lamiales</taxon>
        <taxon>Orobanchaceae</taxon>
        <taxon>Rehmannieae</taxon>
        <taxon>Rehmannia</taxon>
    </lineage>
</organism>
<dbReference type="PANTHER" id="PTHR10688:SF5">
    <property type="entry name" value="PWWP DOMAIN-CONTAINING PROTEIN 1-RELATED"/>
    <property type="match status" value="1"/>
</dbReference>
<dbReference type="EMBL" id="JABTTQ020000013">
    <property type="protein sequence ID" value="KAK6143924.1"/>
    <property type="molecule type" value="Genomic_DNA"/>
</dbReference>
<feature type="compositionally biased region" description="Polar residues" evidence="1">
    <location>
        <begin position="439"/>
        <end position="457"/>
    </location>
</feature>
<dbReference type="InterPro" id="IPR052657">
    <property type="entry name" value="PDP_family_Arabidopsis"/>
</dbReference>
<feature type="compositionally biased region" description="Polar residues" evidence="1">
    <location>
        <begin position="410"/>
        <end position="421"/>
    </location>
</feature>
<protein>
    <recommendedName>
        <fullName evidence="2">PWWP domain-containing protein</fullName>
    </recommendedName>
</protein>
<feature type="compositionally biased region" description="Basic and acidic residues" evidence="1">
    <location>
        <begin position="851"/>
        <end position="860"/>
    </location>
</feature>
<reference evidence="3 4" key="1">
    <citation type="journal article" date="2021" name="Comput. Struct. Biotechnol. J.">
        <title>De novo genome assembly of the potent medicinal plant Rehmannia glutinosa using nanopore technology.</title>
        <authorList>
            <person name="Ma L."/>
            <person name="Dong C."/>
            <person name="Song C."/>
            <person name="Wang X."/>
            <person name="Zheng X."/>
            <person name="Niu Y."/>
            <person name="Chen S."/>
            <person name="Feng W."/>
        </authorList>
    </citation>
    <scope>NUCLEOTIDE SEQUENCE [LARGE SCALE GENOMIC DNA]</scope>
    <source>
        <strain evidence="3">DH-2019</strain>
    </source>
</reference>
<gene>
    <name evidence="3" type="ORF">DH2020_024272</name>
</gene>
<dbReference type="SUPFAM" id="SSF63748">
    <property type="entry name" value="Tudor/PWWP/MBT"/>
    <property type="match status" value="1"/>
</dbReference>
<dbReference type="PROSITE" id="PS50812">
    <property type="entry name" value="PWWP"/>
    <property type="match status" value="1"/>
</dbReference>
<feature type="compositionally biased region" description="Low complexity" evidence="1">
    <location>
        <begin position="28"/>
        <end position="37"/>
    </location>
</feature>
<feature type="region of interest" description="Disordered" evidence="1">
    <location>
        <begin position="548"/>
        <end position="578"/>
    </location>
</feature>
<feature type="compositionally biased region" description="Basic and acidic residues" evidence="1">
    <location>
        <begin position="107"/>
        <end position="122"/>
    </location>
</feature>
<name>A0ABR0WC75_REHGL</name>
<feature type="region of interest" description="Disordered" evidence="1">
    <location>
        <begin position="1"/>
        <end position="122"/>
    </location>
</feature>
<proteinExistence type="predicted"/>
<dbReference type="InterPro" id="IPR000313">
    <property type="entry name" value="PWWP_dom"/>
</dbReference>
<sequence length="1019" mass="111321">MSAGNSGGPEWPSNRENDAAGEESAVHSTSGGDFDGLLGFGTVGSAEKEARVSLADADNSVETRVSENMNESRVLKVENEESRLVDESGEAPENQPSSSVSRGHGNGKKDTDLRNGMSERKKEVDDYDSMLSEFDQFAAKGAGEAVGYGYEIGDMVWGKVKSHPWWPGHIYNEAFASPSVQRSKREGHVLVAFLVTVATGVEEAVDELSRRRVSGLVCCCRNEFNFSPSTVEGYFVVDVGDYEPGVYSLRQINKARESFRPREMLSFVQQLALTPKTDQHWSIEFIKNKAAVLACRKALFEEFDETYAQAFGTVPVRPPRPTAPLAVDPSKGIRRKLCGFDIVAFDLVLWLASINVARQQMFVGISSPLSGRLVIAEALGKGKLSVKATKSKDQVEKDKYLFKRRDAPTLTKTNKKSSVQVGPSVHPVLIDGSGLSGINDGQHQPSNDEASVVSSIKPSKGGAKNAKVRKRHAGESSAENATSDTKKNKKRKKEINTERLSGESSAENVNPVQKKQKKKEIRSEPSADIGAAVEKVSGMLLDVPLGAANNNQLENRKKDDASSSSSPVETQQADDHGKVELQVLVRDLRALALDPFHGVERRCPGSTQLVFLKYRSLVYQKSLVLSPPTENETTEARSSTLPASTFHTEKTNDKSTTKLMKPSARPIDDPTIGGKKRGPSNRPETIKKKGDTEGINKRRKLVGSEDIKKKKKIIDDSKLIAVEKKMIPQRSTESQRADAREIAVKNVPPTPLKAVKPESRVRSPTMLVMKFPSGAALPSGAQLRAKFARFGQLDLAATRVFWKTYTCRLVFRQKADAEEALKFALGNSNLFGNTNVRCYTREVEVEAAESEPVRVQKEDVSAGPPQSAFENRTAAKTAAQQSAQLKSCLKRPSNEEGGNGNGRGTRVKFILGGDVNSSSIGSTKTEQVSMDVSNKNLPKFIPQSSSGFTTTPSPTHQFQKFPNNMPSAEILLPRSFNVPQPTQQPTKDISKQLLNLLTRCSDVVNNVTGVLGYTPYHSL</sequence>
<feature type="compositionally biased region" description="Polar residues" evidence="1">
    <location>
        <begin position="502"/>
        <end position="511"/>
    </location>
</feature>